<dbReference type="CDD" id="cd02440">
    <property type="entry name" value="AdoMet_MTases"/>
    <property type="match status" value="1"/>
</dbReference>
<comment type="caution">
    <text evidence="1">The sequence shown here is derived from an EMBL/GenBank/DDBJ whole genome shotgun (WGS) entry which is preliminary data.</text>
</comment>
<reference evidence="1 2" key="1">
    <citation type="submission" date="2019-03" db="EMBL/GenBank/DDBJ databases">
        <title>Genomic Encyclopedia of Type Strains, Phase III (KMG-III): the genomes of soil and plant-associated and newly described type strains.</title>
        <authorList>
            <person name="Whitman W."/>
        </authorList>
    </citation>
    <scope>NUCLEOTIDE SEQUENCE [LARGE SCALE GENOMIC DNA]</scope>
    <source>
        <strain evidence="1 2">CECT 8446</strain>
    </source>
</reference>
<keyword evidence="1" id="KW-0808">Transferase</keyword>
<evidence type="ECO:0000313" key="2">
    <source>
        <dbReference type="Proteomes" id="UP000294535"/>
    </source>
</evidence>
<dbReference type="GO" id="GO:0008168">
    <property type="term" value="F:methyltransferase activity"/>
    <property type="evidence" value="ECO:0007669"/>
    <property type="project" value="UniProtKB-KW"/>
</dbReference>
<dbReference type="Gene3D" id="3.40.50.150">
    <property type="entry name" value="Vaccinia Virus protein VP39"/>
    <property type="match status" value="1"/>
</dbReference>
<name>A0A4R6T4T2_9BACT</name>
<keyword evidence="1" id="KW-0489">Methyltransferase</keyword>
<organism evidence="1 2">
    <name type="scientific">Algoriphagus boseongensis</name>
    <dbReference type="NCBI Taxonomy" id="1442587"/>
    <lineage>
        <taxon>Bacteria</taxon>
        <taxon>Pseudomonadati</taxon>
        <taxon>Bacteroidota</taxon>
        <taxon>Cytophagia</taxon>
        <taxon>Cytophagales</taxon>
        <taxon>Cyclobacteriaceae</taxon>
        <taxon>Algoriphagus</taxon>
    </lineage>
</organism>
<dbReference type="Pfam" id="PF13489">
    <property type="entry name" value="Methyltransf_23"/>
    <property type="match status" value="1"/>
</dbReference>
<dbReference type="Proteomes" id="UP000294535">
    <property type="component" value="Unassembled WGS sequence"/>
</dbReference>
<dbReference type="RefSeq" id="WP_133558045.1">
    <property type="nucleotide sequence ID" value="NZ_SNYF01000010.1"/>
</dbReference>
<dbReference type="EMBL" id="SNYF01000010">
    <property type="protein sequence ID" value="TDQ13707.1"/>
    <property type="molecule type" value="Genomic_DNA"/>
</dbReference>
<dbReference type="AlphaFoldDB" id="A0A4R6T4T2"/>
<dbReference type="InterPro" id="IPR029063">
    <property type="entry name" value="SAM-dependent_MTases_sf"/>
</dbReference>
<gene>
    <name evidence="1" type="ORF">DFQ04_3431</name>
</gene>
<dbReference type="OrthoDB" id="836632at2"/>
<keyword evidence="2" id="KW-1185">Reference proteome</keyword>
<dbReference type="GO" id="GO:0032259">
    <property type="term" value="P:methylation"/>
    <property type="evidence" value="ECO:0007669"/>
    <property type="project" value="UniProtKB-KW"/>
</dbReference>
<protein>
    <submittedName>
        <fullName evidence="1">Methyltransferase family protein</fullName>
    </submittedName>
</protein>
<dbReference type="SUPFAM" id="SSF53335">
    <property type="entry name" value="S-adenosyl-L-methionine-dependent methyltransferases"/>
    <property type="match status" value="1"/>
</dbReference>
<sequence>MKDSYRVLAPVYSKLSALAFGKTRETASISFLENLEGKRILIIGGGDGNAFKPLAKSLNGYYWELSPSMLHLAKWNLKNSGLSFHLGEFQGGEKFDFICLPFVLDTFLDEEFPEFLQKIRESLTPSGRVILSDFFPPQHLSQKLFHKGMIWFHRIMTNHRRNDLPDYPSFFDQAGFSLLEEKNWKSGWIRARLYKLRED</sequence>
<proteinExistence type="predicted"/>
<accession>A0A4R6T4T2</accession>
<dbReference type="PANTHER" id="PTHR43861">
    <property type="entry name" value="TRANS-ACONITATE 2-METHYLTRANSFERASE-RELATED"/>
    <property type="match status" value="1"/>
</dbReference>
<evidence type="ECO:0000313" key="1">
    <source>
        <dbReference type="EMBL" id="TDQ13707.1"/>
    </source>
</evidence>